<dbReference type="Proteomes" id="UP001595796">
    <property type="component" value="Unassembled WGS sequence"/>
</dbReference>
<name>A0ABV9Z0N2_9HYPH</name>
<reference evidence="2" key="1">
    <citation type="journal article" date="2019" name="Int. J. Syst. Evol. Microbiol.">
        <title>The Global Catalogue of Microorganisms (GCM) 10K type strain sequencing project: providing services to taxonomists for standard genome sequencing and annotation.</title>
        <authorList>
            <consortium name="The Broad Institute Genomics Platform"/>
            <consortium name="The Broad Institute Genome Sequencing Center for Infectious Disease"/>
            <person name="Wu L."/>
            <person name="Ma J."/>
        </authorList>
    </citation>
    <scope>NUCLEOTIDE SEQUENCE [LARGE SCALE GENOMIC DNA]</scope>
    <source>
        <strain evidence="2">CGMCC 1.16444</strain>
    </source>
</reference>
<sequence length="148" mass="16325">MSDAPLKLLAYDAEDLAILSVHLQDAELKVSDLVYLPREHRFALAADRFDWEASALEKKNRRRRTALHFEGVTNVRCKGIPQDDKSAQLTLLALAFEPGETPAGAVNLLFMDGAAIRLEVECLEAAFKDLGPTWTCSCCPSHPESEVA</sequence>
<dbReference type="EMBL" id="JBHSJF010000005">
    <property type="protein sequence ID" value="MFC5067332.1"/>
    <property type="molecule type" value="Genomic_DNA"/>
</dbReference>
<accession>A0ABV9Z0N2</accession>
<evidence type="ECO:0000313" key="2">
    <source>
        <dbReference type="Proteomes" id="UP001595796"/>
    </source>
</evidence>
<dbReference type="Pfam" id="PF11164">
    <property type="entry name" value="DUF2948"/>
    <property type="match status" value="1"/>
</dbReference>
<keyword evidence="2" id="KW-1185">Reference proteome</keyword>
<organism evidence="1 2">
    <name type="scientific">Flaviflagellibacter deserti</name>
    <dbReference type="NCBI Taxonomy" id="2267266"/>
    <lineage>
        <taxon>Bacteria</taxon>
        <taxon>Pseudomonadati</taxon>
        <taxon>Pseudomonadota</taxon>
        <taxon>Alphaproteobacteria</taxon>
        <taxon>Hyphomicrobiales</taxon>
        <taxon>Flaviflagellibacter</taxon>
    </lineage>
</organism>
<proteinExistence type="predicted"/>
<dbReference type="RefSeq" id="WP_114958596.1">
    <property type="nucleotide sequence ID" value="NZ_JBHSJF010000005.1"/>
</dbReference>
<gene>
    <name evidence="1" type="ORF">ACFPFW_04805</name>
</gene>
<dbReference type="InterPro" id="IPR021335">
    <property type="entry name" value="DUF2948"/>
</dbReference>
<evidence type="ECO:0000313" key="1">
    <source>
        <dbReference type="EMBL" id="MFC5067332.1"/>
    </source>
</evidence>
<protein>
    <submittedName>
        <fullName evidence="1">DUF2948 family protein</fullName>
    </submittedName>
</protein>
<comment type="caution">
    <text evidence="1">The sequence shown here is derived from an EMBL/GenBank/DDBJ whole genome shotgun (WGS) entry which is preliminary data.</text>
</comment>